<reference evidence="1 2" key="1">
    <citation type="submission" date="2020-02" db="EMBL/GenBank/DDBJ databases">
        <title>Whole-genome analyses of novel actinobacteria.</title>
        <authorList>
            <person name="Sahin N."/>
            <person name="Tokatli A."/>
        </authorList>
    </citation>
    <scope>NUCLEOTIDE SEQUENCE [LARGE SCALE GENOMIC DNA]</scope>
    <source>
        <strain evidence="1 2">YC504</strain>
    </source>
</reference>
<protein>
    <submittedName>
        <fullName evidence="1">Uncharacterized protein</fullName>
    </submittedName>
</protein>
<dbReference type="Proteomes" id="UP000481109">
    <property type="component" value="Unassembled WGS sequence"/>
</dbReference>
<proteinExistence type="predicted"/>
<dbReference type="RefSeq" id="WP_165330718.1">
    <property type="nucleotide sequence ID" value="NZ_JAAKZW010000011.1"/>
</dbReference>
<accession>A0A6G4XCS8</accession>
<evidence type="ECO:0000313" key="2">
    <source>
        <dbReference type="Proteomes" id="UP000481109"/>
    </source>
</evidence>
<name>A0A6G4XCS8_9ACTN</name>
<dbReference type="AlphaFoldDB" id="A0A6G4XCS8"/>
<dbReference type="EMBL" id="JAAKZW010000011">
    <property type="protein sequence ID" value="NGO75198.1"/>
    <property type="molecule type" value="Genomic_DNA"/>
</dbReference>
<keyword evidence="2" id="KW-1185">Reference proteome</keyword>
<organism evidence="1 2">
    <name type="scientific">Streptomyces mesophilus</name>
    <dbReference type="NCBI Taxonomy" id="1775132"/>
    <lineage>
        <taxon>Bacteria</taxon>
        <taxon>Bacillati</taxon>
        <taxon>Actinomycetota</taxon>
        <taxon>Actinomycetes</taxon>
        <taxon>Kitasatosporales</taxon>
        <taxon>Streptomycetaceae</taxon>
        <taxon>Streptomyces</taxon>
    </lineage>
</organism>
<evidence type="ECO:0000313" key="1">
    <source>
        <dbReference type="EMBL" id="NGO75198.1"/>
    </source>
</evidence>
<gene>
    <name evidence="1" type="ORF">G6045_05795</name>
</gene>
<sequence>MDMVTTLTTSAPALDQPCGIAGASRSTFRLSDLLMECLTHPRISWEDEDSWGRVEGFDSTVLQRRVTPGTVLSLAGLLALEGPDAELSVESADNHGVTLVTERQLRIRLTPPWGGVGVLCAEPHCSDPMIERGTIDLCHTHLAASHPDTIAAMAQSWATQAYCVLEGDPARLGGSRQAELLVAAAATQGASDRVISTLLESLFVEENMIEEQIWDETEQLEMRYATGKERIRLRTVADKEERRLRGVTKHCLGCGDPLHEYLRPVRACPPQYCSPACADKHRPKPKQPDLGDCPF</sequence>
<comment type="caution">
    <text evidence="1">The sequence shown here is derived from an EMBL/GenBank/DDBJ whole genome shotgun (WGS) entry which is preliminary data.</text>
</comment>